<evidence type="ECO:0000313" key="3">
    <source>
        <dbReference type="EMBL" id="CAD6338327.1"/>
    </source>
</evidence>
<evidence type="ECO:0000259" key="2">
    <source>
        <dbReference type="Pfam" id="PF26631"/>
    </source>
</evidence>
<dbReference type="OrthoDB" id="510712at2759"/>
<reference evidence="3" key="1">
    <citation type="submission" date="2020-10" db="EMBL/GenBank/DDBJ databases">
        <authorList>
            <person name="Han B."/>
            <person name="Lu T."/>
            <person name="Zhao Q."/>
            <person name="Huang X."/>
            <person name="Zhao Y."/>
        </authorList>
    </citation>
    <scope>NUCLEOTIDE SEQUENCE</scope>
</reference>
<dbReference type="Pfam" id="PF26631">
    <property type="entry name" value="DUF8204"/>
    <property type="match status" value="1"/>
</dbReference>
<evidence type="ECO:0000313" key="4">
    <source>
        <dbReference type="Proteomes" id="UP000604825"/>
    </source>
</evidence>
<dbReference type="InterPro" id="IPR058517">
    <property type="entry name" value="DUF8204"/>
</dbReference>
<dbReference type="EMBL" id="CAJGYO010000019">
    <property type="protein sequence ID" value="CAD6338327.1"/>
    <property type="molecule type" value="Genomic_DNA"/>
</dbReference>
<name>A0A811S729_9POAL</name>
<dbReference type="PANTHER" id="PTHR34566:SF2">
    <property type="entry name" value="ALTERED INHERITANCE OF MITOCHONDRIA PROTEIN"/>
    <property type="match status" value="1"/>
</dbReference>
<dbReference type="PANTHER" id="PTHR34566">
    <property type="entry name" value="ALTERED INHERITANCE OF MITOCHONDRIA PROTEIN"/>
    <property type="match status" value="1"/>
</dbReference>
<organism evidence="3 4">
    <name type="scientific">Miscanthus lutarioriparius</name>
    <dbReference type="NCBI Taxonomy" id="422564"/>
    <lineage>
        <taxon>Eukaryota</taxon>
        <taxon>Viridiplantae</taxon>
        <taxon>Streptophyta</taxon>
        <taxon>Embryophyta</taxon>
        <taxon>Tracheophyta</taxon>
        <taxon>Spermatophyta</taxon>
        <taxon>Magnoliopsida</taxon>
        <taxon>Liliopsida</taxon>
        <taxon>Poales</taxon>
        <taxon>Poaceae</taxon>
        <taxon>PACMAD clade</taxon>
        <taxon>Panicoideae</taxon>
        <taxon>Andropogonodae</taxon>
        <taxon>Andropogoneae</taxon>
        <taxon>Saccharinae</taxon>
        <taxon>Miscanthus</taxon>
    </lineage>
</organism>
<keyword evidence="4" id="KW-1185">Reference proteome</keyword>
<evidence type="ECO:0000256" key="1">
    <source>
        <dbReference type="SAM" id="MobiDB-lite"/>
    </source>
</evidence>
<proteinExistence type="predicted"/>
<feature type="domain" description="DUF8204" evidence="2">
    <location>
        <begin position="35"/>
        <end position="127"/>
    </location>
</feature>
<feature type="region of interest" description="Disordered" evidence="1">
    <location>
        <begin position="1"/>
        <end position="22"/>
    </location>
</feature>
<gene>
    <name evidence="3" type="ORF">NCGR_LOCUS62425</name>
</gene>
<dbReference type="AlphaFoldDB" id="A0A811S729"/>
<accession>A0A811S729</accession>
<dbReference type="Proteomes" id="UP000604825">
    <property type="component" value="Unassembled WGS sequence"/>
</dbReference>
<sequence length="200" mass="21215">MERAAGEAGAPTPAARGGAAAPAGAGAGAGGGMVKGRSCKGCLYYSSALRSRARGPVCVGVTRAIPQVSERMVGELELEAIQEGRYLADFRHACVGYSMYLDDKETPTGIRDKARAQLPVCTGVELLADRKVPTNVKKEAPKPRHYKPGQPGHAGDDFLTKFQRNAGLVANGVAKNLNKVGTYIKDTVGDMMQPYRKRPK</sequence>
<protein>
    <recommendedName>
        <fullName evidence="2">DUF8204 domain-containing protein</fullName>
    </recommendedName>
</protein>
<comment type="caution">
    <text evidence="3">The sequence shown here is derived from an EMBL/GenBank/DDBJ whole genome shotgun (WGS) entry which is preliminary data.</text>
</comment>